<dbReference type="Proteomes" id="UP000250028">
    <property type="component" value="Unassembled WGS sequence"/>
</dbReference>
<proteinExistence type="predicted"/>
<dbReference type="Pfam" id="PF03995">
    <property type="entry name" value="Inhibitor_I36"/>
    <property type="match status" value="1"/>
</dbReference>
<protein>
    <recommendedName>
        <fullName evidence="1">Phage tail lysozyme domain-containing protein</fullName>
    </recommendedName>
</protein>
<organism evidence="2 3">
    <name type="scientific">Branchiibius hedensis</name>
    <dbReference type="NCBI Taxonomy" id="672460"/>
    <lineage>
        <taxon>Bacteria</taxon>
        <taxon>Bacillati</taxon>
        <taxon>Actinomycetota</taxon>
        <taxon>Actinomycetes</taxon>
        <taxon>Micrococcales</taxon>
        <taxon>Dermacoccaceae</taxon>
        <taxon>Branchiibius</taxon>
    </lineage>
</organism>
<name>A0A2Y8ZWR1_9MICO</name>
<sequence>MRENGMSTTRKALGAVGAFSVIAAGMVAQGAPAQAAGRNGVCDSGEFCYYYNSGQAGSVSDFTSSLADYGATQPSCYDFKGAGAGKGKCLKNQAASAWNRTSKTVRVYYNSNYGGKYLDIKAGAKVNLGALKNQNASHKIGVSATKSNKEVAFDFFVGKGLTARQSAGIVGNLVVESGVDPTIKQIGGGPGRGIAQWSVGGRWDHDSKDNVIWYAGQKGTSSLSLSTQLNFTWYELNTFSTYGLSSLKGTTTISSATTTFMSKFERCGACNSTARVNAATDVYNQYH</sequence>
<dbReference type="EMBL" id="UESZ01000001">
    <property type="protein sequence ID" value="SSA35976.1"/>
    <property type="molecule type" value="Genomic_DNA"/>
</dbReference>
<reference evidence="3" key="1">
    <citation type="submission" date="2016-10" db="EMBL/GenBank/DDBJ databases">
        <authorList>
            <person name="Varghese N."/>
            <person name="Submissions S."/>
        </authorList>
    </citation>
    <scope>NUCLEOTIDE SEQUENCE [LARGE SCALE GENOMIC DNA]</scope>
    <source>
        <strain evidence="3">DSM 22951</strain>
    </source>
</reference>
<accession>A0A2Y8ZWR1</accession>
<evidence type="ECO:0000259" key="1">
    <source>
        <dbReference type="Pfam" id="PF18013"/>
    </source>
</evidence>
<feature type="domain" description="Phage tail lysozyme" evidence="1">
    <location>
        <begin position="148"/>
        <end position="286"/>
    </location>
</feature>
<dbReference type="InterPro" id="IPR041219">
    <property type="entry name" value="Phage_lysozyme2"/>
</dbReference>
<dbReference type="Pfam" id="PF18013">
    <property type="entry name" value="Phage_lysozyme2"/>
    <property type="match status" value="1"/>
</dbReference>
<dbReference type="AlphaFoldDB" id="A0A2Y8ZWR1"/>
<evidence type="ECO:0000313" key="2">
    <source>
        <dbReference type="EMBL" id="SSA35976.1"/>
    </source>
</evidence>
<dbReference type="Gene3D" id="1.10.530.10">
    <property type="match status" value="1"/>
</dbReference>
<keyword evidence="3" id="KW-1185">Reference proteome</keyword>
<evidence type="ECO:0000313" key="3">
    <source>
        <dbReference type="Proteomes" id="UP000250028"/>
    </source>
</evidence>
<gene>
    <name evidence="2" type="ORF">SAMN04489750_3355</name>
</gene>